<dbReference type="PANTHER" id="PTHR30055">
    <property type="entry name" value="HTH-TYPE TRANSCRIPTIONAL REGULATOR RUTR"/>
    <property type="match status" value="1"/>
</dbReference>
<evidence type="ECO:0000259" key="5">
    <source>
        <dbReference type="PROSITE" id="PS50977"/>
    </source>
</evidence>
<evidence type="ECO:0000313" key="6">
    <source>
        <dbReference type="EMBL" id="RGD57347.1"/>
    </source>
</evidence>
<dbReference type="NCBIfam" id="NF041196">
    <property type="entry name" value="ScbR_bind_reg"/>
    <property type="match status" value="1"/>
</dbReference>
<dbReference type="InterPro" id="IPR009057">
    <property type="entry name" value="Homeodomain-like_sf"/>
</dbReference>
<evidence type="ECO:0000256" key="3">
    <source>
        <dbReference type="ARBA" id="ARBA00023163"/>
    </source>
</evidence>
<dbReference type="Pfam" id="PF00440">
    <property type="entry name" value="TetR_N"/>
    <property type="match status" value="1"/>
</dbReference>
<organism evidence="6 7">
    <name type="scientific">Kitasatospora xanthocidica</name>
    <dbReference type="NCBI Taxonomy" id="83382"/>
    <lineage>
        <taxon>Bacteria</taxon>
        <taxon>Bacillati</taxon>
        <taxon>Actinomycetota</taxon>
        <taxon>Actinomycetes</taxon>
        <taxon>Kitasatosporales</taxon>
        <taxon>Streptomycetaceae</taxon>
        <taxon>Kitasatospora</taxon>
    </lineage>
</organism>
<gene>
    <name evidence="6" type="ORF">DR950_05675</name>
</gene>
<keyword evidence="2 4" id="KW-0238">DNA-binding</keyword>
<protein>
    <submittedName>
        <fullName evidence="6">TetR/AcrR family transcriptional regulator</fullName>
    </submittedName>
</protein>
<sequence length="239" mass="24861">MVQERSERTRGRLVEAGAALFDRRGYAGATLGEIAAAAGVTKGALYFHFASKEELARAVSAQAERSLRSACAELRAASSPLQGLIDAGYWLVEALGTDPVIRAAFRLGREDGGWQVAPTTAAPATVAPVPATARPAAADPGQQAFADIRGFHSVWAGVVRDLLAGARRAGELRDRSGGLGPETLVVAAACGLEVVFADGCPAGERARRVGALWDWLLPCLVPPGRGGGYRTRPPAPQPA</sequence>
<evidence type="ECO:0000256" key="4">
    <source>
        <dbReference type="PROSITE-ProRule" id="PRU00335"/>
    </source>
</evidence>
<dbReference type="PANTHER" id="PTHR30055:SF234">
    <property type="entry name" value="HTH-TYPE TRANSCRIPTIONAL REGULATOR BETI"/>
    <property type="match status" value="1"/>
</dbReference>
<name>A0A372ZQ35_9ACTN</name>
<dbReference type="PRINTS" id="PR00455">
    <property type="entry name" value="HTHTETR"/>
</dbReference>
<feature type="DNA-binding region" description="H-T-H motif" evidence="4">
    <location>
        <begin position="30"/>
        <end position="49"/>
    </location>
</feature>
<evidence type="ECO:0000313" key="7">
    <source>
        <dbReference type="Proteomes" id="UP000263377"/>
    </source>
</evidence>
<evidence type="ECO:0000256" key="1">
    <source>
        <dbReference type="ARBA" id="ARBA00023015"/>
    </source>
</evidence>
<dbReference type="PROSITE" id="PS01081">
    <property type="entry name" value="HTH_TETR_1"/>
    <property type="match status" value="1"/>
</dbReference>
<feature type="domain" description="HTH tetR-type" evidence="5">
    <location>
        <begin position="7"/>
        <end position="67"/>
    </location>
</feature>
<accession>A0A372ZQ35</accession>
<dbReference type="GO" id="GO:0000976">
    <property type="term" value="F:transcription cis-regulatory region binding"/>
    <property type="evidence" value="ECO:0007669"/>
    <property type="project" value="TreeGrafter"/>
</dbReference>
<dbReference type="InterPro" id="IPR023772">
    <property type="entry name" value="DNA-bd_HTH_TetR-type_CS"/>
</dbReference>
<dbReference type="PROSITE" id="PS50977">
    <property type="entry name" value="HTH_TETR_2"/>
    <property type="match status" value="1"/>
</dbReference>
<dbReference type="Proteomes" id="UP000263377">
    <property type="component" value="Unassembled WGS sequence"/>
</dbReference>
<dbReference type="EMBL" id="QVIG01000001">
    <property type="protein sequence ID" value="RGD57347.1"/>
    <property type="molecule type" value="Genomic_DNA"/>
</dbReference>
<dbReference type="SUPFAM" id="SSF48498">
    <property type="entry name" value="Tetracyclin repressor-like, C-terminal domain"/>
    <property type="match status" value="1"/>
</dbReference>
<dbReference type="Gene3D" id="1.10.357.10">
    <property type="entry name" value="Tetracycline Repressor, domain 2"/>
    <property type="match status" value="1"/>
</dbReference>
<dbReference type="InterPro" id="IPR050109">
    <property type="entry name" value="HTH-type_TetR-like_transc_reg"/>
</dbReference>
<keyword evidence="7" id="KW-1185">Reference proteome</keyword>
<proteinExistence type="predicted"/>
<dbReference type="AlphaFoldDB" id="A0A372ZQ35"/>
<dbReference type="InterPro" id="IPR036271">
    <property type="entry name" value="Tet_transcr_reg_TetR-rel_C_sf"/>
</dbReference>
<comment type="caution">
    <text evidence="6">The sequence shown here is derived from an EMBL/GenBank/DDBJ whole genome shotgun (WGS) entry which is preliminary data.</text>
</comment>
<dbReference type="SUPFAM" id="SSF46689">
    <property type="entry name" value="Homeodomain-like"/>
    <property type="match status" value="1"/>
</dbReference>
<dbReference type="InterPro" id="IPR047923">
    <property type="entry name" value="ArpA-like"/>
</dbReference>
<dbReference type="RefSeq" id="WP_117486142.1">
    <property type="nucleotide sequence ID" value="NZ_QVIG01000001.1"/>
</dbReference>
<dbReference type="InterPro" id="IPR001647">
    <property type="entry name" value="HTH_TetR"/>
</dbReference>
<evidence type="ECO:0000256" key="2">
    <source>
        <dbReference type="ARBA" id="ARBA00023125"/>
    </source>
</evidence>
<reference evidence="6 7" key="1">
    <citation type="submission" date="2018-08" db="EMBL/GenBank/DDBJ databases">
        <title>Diversity &amp; Physiological Properties of Lignin-Decomposing Actinobacteria from Soil.</title>
        <authorList>
            <person name="Roh S.G."/>
            <person name="Kim S.B."/>
        </authorList>
    </citation>
    <scope>NUCLEOTIDE SEQUENCE [LARGE SCALE GENOMIC DNA]</scope>
    <source>
        <strain evidence="6 7">MMS17-GH009</strain>
    </source>
</reference>
<keyword evidence="1" id="KW-0805">Transcription regulation</keyword>
<keyword evidence="3" id="KW-0804">Transcription</keyword>
<dbReference type="GO" id="GO:0003700">
    <property type="term" value="F:DNA-binding transcription factor activity"/>
    <property type="evidence" value="ECO:0007669"/>
    <property type="project" value="TreeGrafter"/>
</dbReference>